<dbReference type="Proteomes" id="UP001309876">
    <property type="component" value="Unassembled WGS sequence"/>
</dbReference>
<dbReference type="SUPFAM" id="SSF103473">
    <property type="entry name" value="MFS general substrate transporter"/>
    <property type="match status" value="2"/>
</dbReference>
<comment type="subcellular location">
    <subcellularLocation>
        <location evidence="1">Endomembrane system</location>
        <topology evidence="1">Multi-pass membrane protein</topology>
    </subcellularLocation>
</comment>
<evidence type="ECO:0000256" key="1">
    <source>
        <dbReference type="ARBA" id="ARBA00004127"/>
    </source>
</evidence>
<evidence type="ECO:0000256" key="3">
    <source>
        <dbReference type="ARBA" id="ARBA00022692"/>
    </source>
</evidence>
<feature type="transmembrane region" description="Helical" evidence="7">
    <location>
        <begin position="58"/>
        <end position="82"/>
    </location>
</feature>
<organism evidence="9 10">
    <name type="scientific">Lithohypha guttulata</name>
    <dbReference type="NCBI Taxonomy" id="1690604"/>
    <lineage>
        <taxon>Eukaryota</taxon>
        <taxon>Fungi</taxon>
        <taxon>Dikarya</taxon>
        <taxon>Ascomycota</taxon>
        <taxon>Pezizomycotina</taxon>
        <taxon>Eurotiomycetes</taxon>
        <taxon>Chaetothyriomycetidae</taxon>
        <taxon>Chaetothyriales</taxon>
        <taxon>Trichomeriaceae</taxon>
        <taxon>Lithohypha</taxon>
    </lineage>
</organism>
<feature type="compositionally biased region" description="Basic and acidic residues" evidence="6">
    <location>
        <begin position="1"/>
        <end position="14"/>
    </location>
</feature>
<evidence type="ECO:0000256" key="4">
    <source>
        <dbReference type="ARBA" id="ARBA00022989"/>
    </source>
</evidence>
<feature type="transmembrane region" description="Helical" evidence="7">
    <location>
        <begin position="398"/>
        <end position="416"/>
    </location>
</feature>
<feature type="transmembrane region" description="Helical" evidence="7">
    <location>
        <begin position="182"/>
        <end position="201"/>
    </location>
</feature>
<evidence type="ECO:0000259" key="8">
    <source>
        <dbReference type="PROSITE" id="PS50850"/>
    </source>
</evidence>
<feature type="transmembrane region" description="Helical" evidence="7">
    <location>
        <begin position="467"/>
        <end position="489"/>
    </location>
</feature>
<dbReference type="Gene3D" id="1.20.1250.20">
    <property type="entry name" value="MFS general substrate transporter like domains"/>
    <property type="match status" value="2"/>
</dbReference>
<feature type="transmembrane region" description="Helical" evidence="7">
    <location>
        <begin position="293"/>
        <end position="311"/>
    </location>
</feature>
<evidence type="ECO:0000313" key="9">
    <source>
        <dbReference type="EMBL" id="KAK5085363.1"/>
    </source>
</evidence>
<keyword evidence="3 7" id="KW-0812">Transmembrane</keyword>
<sequence length="591" mass="63539">MSNGHDDVSERSPLLRDGSLRQQPQPSDDTEQQLTHTSADEHDANAALVDEPPIGRKILIMSSLWVGVFFAALDTTVVATLITPISSSLSSLSLLSYLATGYLIANSACQPLSGKLTDIFSRRTGLVFSNVFFAIGTLICGMAPNAEVLILGRVIAGIGGGGLSCIATFVTSDLIPLRKRGVWQGYGNLVFGAGMGFGGIFGGLCADRMHIHINGQLVEGWRWAFLIQVPFIVVSAILVYFLVNIPVRSPYKSLGSALRRVDFLGALLLIVTVTTLLLGLNTGGNQLPWSHPLVIAALVVSILSFLLFVYIESNPRIVPEPIIPVVLIGRTRTILCACLTNWFATMSAFLALYFVPLYLQSILSYSSSEAGLRVVPFAIAVSAGSLTTGYTMRSTGRYYWLAVGTMTIYLIGSALLCTFNRNTPSWTTFVYVTPLGWGYGGMLTITLVAMISAAAHEHQAVITAASYAFRSTGSTIGITIASAVFQNILTKELHEQYGGLPGAEDTIRQLRNSLEGLKNGYQLPNGWSRDVVLDCYMDALRGAFISGLGLAVLSGVAALGMKEHRLHSKLDRKDDDAAGAENDVLAKIKLM</sequence>
<feature type="domain" description="Major facilitator superfamily (MFS) profile" evidence="8">
    <location>
        <begin position="60"/>
        <end position="566"/>
    </location>
</feature>
<dbReference type="InterPro" id="IPR036259">
    <property type="entry name" value="MFS_trans_sf"/>
</dbReference>
<accession>A0AAN7SZX0</accession>
<keyword evidence="5 7" id="KW-0472">Membrane</keyword>
<evidence type="ECO:0000256" key="5">
    <source>
        <dbReference type="ARBA" id="ARBA00023136"/>
    </source>
</evidence>
<comment type="caution">
    <text evidence="9">The sequence shown here is derived from an EMBL/GenBank/DDBJ whole genome shotgun (WGS) entry which is preliminary data.</text>
</comment>
<dbReference type="PROSITE" id="PS50850">
    <property type="entry name" value="MFS"/>
    <property type="match status" value="1"/>
</dbReference>
<feature type="transmembrane region" description="Helical" evidence="7">
    <location>
        <begin position="374"/>
        <end position="391"/>
    </location>
</feature>
<feature type="transmembrane region" description="Helical" evidence="7">
    <location>
        <begin position="436"/>
        <end position="455"/>
    </location>
</feature>
<keyword evidence="4 7" id="KW-1133">Transmembrane helix</keyword>
<evidence type="ECO:0000256" key="6">
    <source>
        <dbReference type="SAM" id="MobiDB-lite"/>
    </source>
</evidence>
<dbReference type="Pfam" id="PF07690">
    <property type="entry name" value="MFS_1"/>
    <property type="match status" value="1"/>
</dbReference>
<dbReference type="InterPro" id="IPR011701">
    <property type="entry name" value="MFS"/>
</dbReference>
<evidence type="ECO:0000256" key="7">
    <source>
        <dbReference type="SAM" id="Phobius"/>
    </source>
</evidence>
<dbReference type="PANTHER" id="PTHR23501:SF191">
    <property type="entry name" value="VACUOLAR BASIC AMINO ACID TRANSPORTER 4"/>
    <property type="match status" value="1"/>
</dbReference>
<protein>
    <recommendedName>
        <fullName evidence="8">Major facilitator superfamily (MFS) profile domain-containing protein</fullName>
    </recommendedName>
</protein>
<dbReference type="PANTHER" id="PTHR23501">
    <property type="entry name" value="MAJOR FACILITATOR SUPERFAMILY"/>
    <property type="match status" value="1"/>
</dbReference>
<evidence type="ECO:0000313" key="10">
    <source>
        <dbReference type="Proteomes" id="UP001309876"/>
    </source>
</evidence>
<dbReference type="GO" id="GO:0012505">
    <property type="term" value="C:endomembrane system"/>
    <property type="evidence" value="ECO:0007669"/>
    <property type="project" value="UniProtKB-SubCell"/>
</dbReference>
<keyword evidence="2" id="KW-0813">Transport</keyword>
<keyword evidence="10" id="KW-1185">Reference proteome</keyword>
<dbReference type="GO" id="GO:0015174">
    <property type="term" value="F:basic amino acid transmembrane transporter activity"/>
    <property type="evidence" value="ECO:0007669"/>
    <property type="project" value="TreeGrafter"/>
</dbReference>
<feature type="transmembrane region" description="Helical" evidence="7">
    <location>
        <begin position="88"/>
        <end position="105"/>
    </location>
</feature>
<dbReference type="EMBL" id="JAVRRJ010000004">
    <property type="protein sequence ID" value="KAK5085363.1"/>
    <property type="molecule type" value="Genomic_DNA"/>
</dbReference>
<name>A0AAN7SZX0_9EURO</name>
<feature type="transmembrane region" description="Helical" evidence="7">
    <location>
        <begin position="150"/>
        <end position="170"/>
    </location>
</feature>
<feature type="transmembrane region" description="Helical" evidence="7">
    <location>
        <begin position="221"/>
        <end position="243"/>
    </location>
</feature>
<feature type="region of interest" description="Disordered" evidence="6">
    <location>
        <begin position="1"/>
        <end position="46"/>
    </location>
</feature>
<dbReference type="InterPro" id="IPR020846">
    <property type="entry name" value="MFS_dom"/>
</dbReference>
<feature type="transmembrane region" description="Helical" evidence="7">
    <location>
        <begin position="539"/>
        <end position="560"/>
    </location>
</feature>
<dbReference type="AlphaFoldDB" id="A0AAN7SZX0"/>
<evidence type="ECO:0000256" key="2">
    <source>
        <dbReference type="ARBA" id="ARBA00022448"/>
    </source>
</evidence>
<proteinExistence type="predicted"/>
<feature type="transmembrane region" description="Helical" evidence="7">
    <location>
        <begin position="263"/>
        <end position="281"/>
    </location>
</feature>
<dbReference type="GO" id="GO:0000329">
    <property type="term" value="C:fungal-type vacuole membrane"/>
    <property type="evidence" value="ECO:0007669"/>
    <property type="project" value="TreeGrafter"/>
</dbReference>
<gene>
    <name evidence="9" type="ORF">LTR05_004647</name>
</gene>
<feature type="compositionally biased region" description="Polar residues" evidence="6">
    <location>
        <begin position="20"/>
        <end position="37"/>
    </location>
</feature>
<feature type="transmembrane region" description="Helical" evidence="7">
    <location>
        <begin position="332"/>
        <end position="354"/>
    </location>
</feature>
<reference evidence="9 10" key="1">
    <citation type="submission" date="2023-08" db="EMBL/GenBank/DDBJ databases">
        <title>Black Yeasts Isolated from many extreme environments.</title>
        <authorList>
            <person name="Coleine C."/>
            <person name="Stajich J.E."/>
            <person name="Selbmann L."/>
        </authorList>
    </citation>
    <scope>NUCLEOTIDE SEQUENCE [LARGE SCALE GENOMIC DNA]</scope>
    <source>
        <strain evidence="9 10">CCFEE 5910</strain>
    </source>
</reference>
<feature type="transmembrane region" description="Helical" evidence="7">
    <location>
        <begin position="126"/>
        <end position="144"/>
    </location>
</feature>